<evidence type="ECO:0000256" key="10">
    <source>
        <dbReference type="ARBA" id="ARBA00047899"/>
    </source>
</evidence>
<keyword evidence="9 13" id="KW-0067">ATP-binding</keyword>
<dbReference type="RefSeq" id="XP_032831768.1">
    <property type="nucleotide sequence ID" value="XM_032975877.1"/>
</dbReference>
<evidence type="ECO:0000313" key="17">
    <source>
        <dbReference type="Proteomes" id="UP001318040"/>
    </source>
</evidence>
<dbReference type="PROSITE" id="PS00108">
    <property type="entry name" value="PROTEIN_KINASE_ST"/>
    <property type="match status" value="1"/>
</dbReference>
<dbReference type="PROSITE" id="PS50011">
    <property type="entry name" value="PROTEIN_KINASE_DOM"/>
    <property type="match status" value="1"/>
</dbReference>
<proteinExistence type="inferred from homology"/>
<dbReference type="Proteomes" id="UP001318040">
    <property type="component" value="Chromosome 57"/>
</dbReference>
<evidence type="ECO:0000256" key="14">
    <source>
        <dbReference type="RuleBase" id="RU000304"/>
    </source>
</evidence>
<dbReference type="SMART" id="SM00220">
    <property type="entry name" value="S_TKc"/>
    <property type="match status" value="1"/>
</dbReference>
<reference evidence="18 19" key="1">
    <citation type="submission" date="2025-04" db="UniProtKB">
        <authorList>
            <consortium name="RefSeq"/>
        </authorList>
    </citation>
    <scope>IDENTIFICATION</scope>
    <source>
        <tissue evidence="18 19">Sperm</tissue>
    </source>
</reference>
<comment type="catalytic activity">
    <reaction evidence="10">
        <text>L-threonyl-[protein] + ATP = O-phospho-L-threonyl-[protein] + ADP + H(+)</text>
        <dbReference type="Rhea" id="RHEA:46608"/>
        <dbReference type="Rhea" id="RHEA-COMP:11060"/>
        <dbReference type="Rhea" id="RHEA-COMP:11605"/>
        <dbReference type="ChEBI" id="CHEBI:15378"/>
        <dbReference type="ChEBI" id="CHEBI:30013"/>
        <dbReference type="ChEBI" id="CHEBI:30616"/>
        <dbReference type="ChEBI" id="CHEBI:61977"/>
        <dbReference type="ChEBI" id="CHEBI:456216"/>
        <dbReference type="EC" id="2.7.11.1"/>
    </reaction>
</comment>
<keyword evidence="17" id="KW-1185">Reference proteome</keyword>
<dbReference type="InterPro" id="IPR017441">
    <property type="entry name" value="Protein_kinase_ATP_BS"/>
</dbReference>
<dbReference type="RefSeq" id="XP_032831766.1">
    <property type="nucleotide sequence ID" value="XM_032975875.1"/>
</dbReference>
<evidence type="ECO:0000256" key="12">
    <source>
        <dbReference type="ARBA" id="ARBA00060827"/>
    </source>
</evidence>
<evidence type="ECO:0000256" key="3">
    <source>
        <dbReference type="ARBA" id="ARBA00022527"/>
    </source>
</evidence>
<dbReference type="SUPFAM" id="SSF56112">
    <property type="entry name" value="Protein kinase-like (PK-like)"/>
    <property type="match status" value="1"/>
</dbReference>
<evidence type="ECO:0000256" key="8">
    <source>
        <dbReference type="ARBA" id="ARBA00022777"/>
    </source>
</evidence>
<protein>
    <recommendedName>
        <fullName evidence="2">non-specific serine/threonine protein kinase</fullName>
        <ecNumber evidence="2">2.7.11.1</ecNumber>
    </recommendedName>
</protein>
<name>A0AAJ7U9R8_PETMA</name>
<dbReference type="Gene3D" id="3.30.200.20">
    <property type="entry name" value="Phosphorylase Kinase, domain 1"/>
    <property type="match status" value="1"/>
</dbReference>
<evidence type="ECO:0000313" key="19">
    <source>
        <dbReference type="RefSeq" id="XP_032831765.1"/>
    </source>
</evidence>
<dbReference type="RefSeq" id="XP_032831765.1">
    <property type="nucleotide sequence ID" value="XM_032975874.1"/>
</dbReference>
<dbReference type="GO" id="GO:0005524">
    <property type="term" value="F:ATP binding"/>
    <property type="evidence" value="ECO:0007669"/>
    <property type="project" value="UniProtKB-UniRule"/>
</dbReference>
<accession>A0AAJ7U9R8</accession>
<dbReference type="GO" id="GO:0005737">
    <property type="term" value="C:cytoplasm"/>
    <property type="evidence" value="ECO:0007669"/>
    <property type="project" value="TreeGrafter"/>
</dbReference>
<evidence type="ECO:0000256" key="6">
    <source>
        <dbReference type="ARBA" id="ARBA00022703"/>
    </source>
</evidence>
<evidence type="ECO:0000256" key="15">
    <source>
        <dbReference type="SAM" id="MobiDB-lite"/>
    </source>
</evidence>
<organism evidence="17 18">
    <name type="scientific">Petromyzon marinus</name>
    <name type="common">Sea lamprey</name>
    <dbReference type="NCBI Taxonomy" id="7757"/>
    <lineage>
        <taxon>Eukaryota</taxon>
        <taxon>Metazoa</taxon>
        <taxon>Chordata</taxon>
        <taxon>Craniata</taxon>
        <taxon>Vertebrata</taxon>
        <taxon>Cyclostomata</taxon>
        <taxon>Hyperoartia</taxon>
        <taxon>Petromyzontiformes</taxon>
        <taxon>Petromyzontidae</taxon>
        <taxon>Petromyzon</taxon>
    </lineage>
</organism>
<comment type="catalytic activity">
    <reaction evidence="11">
        <text>L-seryl-[protein] + ATP = O-phospho-L-seryl-[protein] + ADP + H(+)</text>
        <dbReference type="Rhea" id="RHEA:17989"/>
        <dbReference type="Rhea" id="RHEA-COMP:9863"/>
        <dbReference type="Rhea" id="RHEA-COMP:11604"/>
        <dbReference type="ChEBI" id="CHEBI:15378"/>
        <dbReference type="ChEBI" id="CHEBI:29999"/>
        <dbReference type="ChEBI" id="CHEBI:30616"/>
        <dbReference type="ChEBI" id="CHEBI:83421"/>
        <dbReference type="ChEBI" id="CHEBI:456216"/>
        <dbReference type="EC" id="2.7.11.1"/>
    </reaction>
</comment>
<dbReference type="FunFam" id="3.30.200.20:FF:000110">
    <property type="entry name" value="Death-associated kinase 3, isoform CRA_a"/>
    <property type="match status" value="1"/>
</dbReference>
<evidence type="ECO:0000256" key="9">
    <source>
        <dbReference type="ARBA" id="ARBA00022840"/>
    </source>
</evidence>
<keyword evidence="6" id="KW-0053">Apoptosis</keyword>
<sequence length="461" mass="52259">MTFKQTNIEELYDFSEELGSGQFAIVRKCREKSSGVAYAAKFIKKRRSRASRRGVSEEEILREVDILREIAHPNIVTLHDVFENRTDVILLLELVSGGELFDFLAEKESLTEEEALDFLRQILSGVDYLHGRHIAHFDLKPENIMLLDKSERRPRIKIIDFGLAHKIVDGMEFKNIFGTPEFVAPEIVNFEPLGLEADMWSIGVITYILLSGASPFLGDSNEETLANITAMNYDFDEEYFGQTSELAIDFIRKLLVKDPKKRLLIKDTFIHQWVKGKQPAPAQADRDTSKKERRRLKPSRLKEYTIKSHSSMHPNSTYVDFERFTRVVEELASMEEGLGALQKGRRRLREELGVLLAACSETEVHQRQAGEAARQEMSRARYEARKADEGWRHARDETRALDAAITHVEGRMGRRQAQLEALAQEVAAEITWMQEVLGEATAAAAAAPLSIAAGINGDSHC</sequence>
<gene>
    <name evidence="18 19 20 21" type="primary">DAPK3</name>
</gene>
<dbReference type="GO" id="GO:0006915">
    <property type="term" value="P:apoptotic process"/>
    <property type="evidence" value="ECO:0007669"/>
    <property type="project" value="UniProtKB-KW"/>
</dbReference>
<feature type="region of interest" description="Disordered" evidence="15">
    <location>
        <begin position="277"/>
        <end position="300"/>
    </location>
</feature>
<dbReference type="KEGG" id="pmrn:116954976"/>
<evidence type="ECO:0000256" key="1">
    <source>
        <dbReference type="ARBA" id="ARBA00001946"/>
    </source>
</evidence>
<evidence type="ECO:0000259" key="16">
    <source>
        <dbReference type="PROSITE" id="PS50011"/>
    </source>
</evidence>
<feature type="binding site" evidence="13">
    <location>
        <position position="45"/>
    </location>
    <ligand>
        <name>ATP</name>
        <dbReference type="ChEBI" id="CHEBI:30616"/>
    </ligand>
</feature>
<dbReference type="RefSeq" id="XP_032831764.1">
    <property type="nucleotide sequence ID" value="XM_032975873.1"/>
</dbReference>
<dbReference type="GO" id="GO:0005634">
    <property type="term" value="C:nucleus"/>
    <property type="evidence" value="ECO:0007669"/>
    <property type="project" value="TreeGrafter"/>
</dbReference>
<comment type="similarity">
    <text evidence="12">Belongs to the protein kinase superfamily. CAMK Ser/Thr protein kinase family. DAP kinase subfamily.</text>
</comment>
<evidence type="ECO:0000313" key="20">
    <source>
        <dbReference type="RefSeq" id="XP_032831766.1"/>
    </source>
</evidence>
<dbReference type="InterPro" id="IPR000719">
    <property type="entry name" value="Prot_kinase_dom"/>
</dbReference>
<dbReference type="GO" id="GO:0043065">
    <property type="term" value="P:positive regulation of apoptotic process"/>
    <property type="evidence" value="ECO:0007669"/>
    <property type="project" value="TreeGrafter"/>
</dbReference>
<keyword evidence="7 13" id="KW-0547">Nucleotide-binding</keyword>
<dbReference type="InterPro" id="IPR008271">
    <property type="entry name" value="Ser/Thr_kinase_AS"/>
</dbReference>
<dbReference type="Gene3D" id="1.10.510.10">
    <property type="entry name" value="Transferase(Phosphotransferase) domain 1"/>
    <property type="match status" value="1"/>
</dbReference>
<dbReference type="InterPro" id="IPR011009">
    <property type="entry name" value="Kinase-like_dom_sf"/>
</dbReference>
<keyword evidence="5" id="KW-0808">Transferase</keyword>
<evidence type="ECO:0000313" key="21">
    <source>
        <dbReference type="RefSeq" id="XP_032831768.1"/>
    </source>
</evidence>
<keyword evidence="8 18" id="KW-0418">Kinase</keyword>
<evidence type="ECO:0000313" key="18">
    <source>
        <dbReference type="RefSeq" id="XP_032831764.1"/>
    </source>
</evidence>
<dbReference type="FunFam" id="1.10.510.10:FF:000250">
    <property type="entry name" value="Death-associated protein kinase 3"/>
    <property type="match status" value="1"/>
</dbReference>
<evidence type="ECO:0000256" key="2">
    <source>
        <dbReference type="ARBA" id="ARBA00012513"/>
    </source>
</evidence>
<dbReference type="GO" id="GO:0004674">
    <property type="term" value="F:protein serine/threonine kinase activity"/>
    <property type="evidence" value="ECO:0007669"/>
    <property type="project" value="UniProtKB-KW"/>
</dbReference>
<dbReference type="EC" id="2.7.11.1" evidence="2"/>
<dbReference type="CTD" id="1613"/>
<keyword evidence="4" id="KW-0597">Phosphoprotein</keyword>
<dbReference type="PROSITE" id="PS00107">
    <property type="entry name" value="PROTEIN_KINASE_ATP"/>
    <property type="match status" value="1"/>
</dbReference>
<dbReference type="Pfam" id="PF00069">
    <property type="entry name" value="Pkinase"/>
    <property type="match status" value="1"/>
</dbReference>
<evidence type="ECO:0000256" key="4">
    <source>
        <dbReference type="ARBA" id="ARBA00022553"/>
    </source>
</evidence>
<evidence type="ECO:0000256" key="7">
    <source>
        <dbReference type="ARBA" id="ARBA00022741"/>
    </source>
</evidence>
<evidence type="ECO:0000256" key="13">
    <source>
        <dbReference type="PROSITE-ProRule" id="PRU10141"/>
    </source>
</evidence>
<evidence type="ECO:0000256" key="11">
    <source>
        <dbReference type="ARBA" id="ARBA00048679"/>
    </source>
</evidence>
<dbReference type="PANTHER" id="PTHR24342:SF14">
    <property type="entry name" value="DEATH-ASSOCIATED PROTEIN KINASE DAPK-1"/>
    <property type="match status" value="1"/>
</dbReference>
<dbReference type="AlphaFoldDB" id="A0AAJ7U9R8"/>
<dbReference type="GO" id="GO:0035556">
    <property type="term" value="P:intracellular signal transduction"/>
    <property type="evidence" value="ECO:0007669"/>
    <property type="project" value="TreeGrafter"/>
</dbReference>
<evidence type="ECO:0000256" key="5">
    <source>
        <dbReference type="ARBA" id="ARBA00022679"/>
    </source>
</evidence>
<dbReference type="PANTHER" id="PTHR24342">
    <property type="entry name" value="SERINE/THREONINE-PROTEIN KINASE 17"/>
    <property type="match status" value="1"/>
</dbReference>
<comment type="cofactor">
    <cofactor evidence="1">
        <name>Mg(2+)</name>
        <dbReference type="ChEBI" id="CHEBI:18420"/>
    </cofactor>
</comment>
<feature type="domain" description="Protein kinase" evidence="16">
    <location>
        <begin position="12"/>
        <end position="274"/>
    </location>
</feature>
<keyword evidence="3 14" id="KW-0723">Serine/threonine-protein kinase</keyword>